<dbReference type="Proteomes" id="UP001056120">
    <property type="component" value="Linkage Group LG05"/>
</dbReference>
<comment type="caution">
    <text evidence="1">The sequence shown here is derived from an EMBL/GenBank/DDBJ whole genome shotgun (WGS) entry which is preliminary data.</text>
</comment>
<proteinExistence type="predicted"/>
<reference evidence="1 2" key="2">
    <citation type="journal article" date="2022" name="Mol. Ecol. Resour.">
        <title>The genomes of chicory, endive, great burdock and yacon provide insights into Asteraceae paleo-polyploidization history and plant inulin production.</title>
        <authorList>
            <person name="Fan W."/>
            <person name="Wang S."/>
            <person name="Wang H."/>
            <person name="Wang A."/>
            <person name="Jiang F."/>
            <person name="Liu H."/>
            <person name="Zhao H."/>
            <person name="Xu D."/>
            <person name="Zhang Y."/>
        </authorList>
    </citation>
    <scope>NUCLEOTIDE SEQUENCE [LARGE SCALE GENOMIC DNA]</scope>
    <source>
        <strain evidence="2">cv. Yunnan</strain>
        <tissue evidence="1">Leaves</tissue>
    </source>
</reference>
<sequence>MSLITLVRTITMVGSDRLLMSAREHQQEVLATTRTVPLSITEASPSSLKKVRKRRKEVPCDLKVLETPPKVVRAGEEEPSYDSDRHSIAHIHLDGVVRVVSFVPIDKGVFLVSSFYYRRVRDFASLDEKVAIEQMGVEVMVSEAYQCFARLGLLLPGISNKTLSGQSYVDCCCAQVVTFEEAIANYEVLVGKLSEQDTVLEARHADDIAIMDKMHEQHRA</sequence>
<gene>
    <name evidence="1" type="ORF">L1987_15682</name>
</gene>
<protein>
    <submittedName>
        <fullName evidence="1">Uncharacterized protein</fullName>
    </submittedName>
</protein>
<accession>A0ACB9J7S4</accession>
<evidence type="ECO:0000313" key="2">
    <source>
        <dbReference type="Proteomes" id="UP001056120"/>
    </source>
</evidence>
<reference evidence="2" key="1">
    <citation type="journal article" date="2022" name="Mol. Ecol. Resour.">
        <title>The genomes of chicory, endive, great burdock and yacon provide insights into Asteraceae palaeo-polyploidization history and plant inulin production.</title>
        <authorList>
            <person name="Fan W."/>
            <person name="Wang S."/>
            <person name="Wang H."/>
            <person name="Wang A."/>
            <person name="Jiang F."/>
            <person name="Liu H."/>
            <person name="Zhao H."/>
            <person name="Xu D."/>
            <person name="Zhang Y."/>
        </authorList>
    </citation>
    <scope>NUCLEOTIDE SEQUENCE [LARGE SCALE GENOMIC DNA]</scope>
    <source>
        <strain evidence="2">cv. Yunnan</strain>
    </source>
</reference>
<evidence type="ECO:0000313" key="1">
    <source>
        <dbReference type="EMBL" id="KAI3815998.1"/>
    </source>
</evidence>
<name>A0ACB9J7S4_9ASTR</name>
<dbReference type="EMBL" id="CM042022">
    <property type="protein sequence ID" value="KAI3815998.1"/>
    <property type="molecule type" value="Genomic_DNA"/>
</dbReference>
<organism evidence="1 2">
    <name type="scientific">Smallanthus sonchifolius</name>
    <dbReference type="NCBI Taxonomy" id="185202"/>
    <lineage>
        <taxon>Eukaryota</taxon>
        <taxon>Viridiplantae</taxon>
        <taxon>Streptophyta</taxon>
        <taxon>Embryophyta</taxon>
        <taxon>Tracheophyta</taxon>
        <taxon>Spermatophyta</taxon>
        <taxon>Magnoliopsida</taxon>
        <taxon>eudicotyledons</taxon>
        <taxon>Gunneridae</taxon>
        <taxon>Pentapetalae</taxon>
        <taxon>asterids</taxon>
        <taxon>campanulids</taxon>
        <taxon>Asterales</taxon>
        <taxon>Asteraceae</taxon>
        <taxon>Asteroideae</taxon>
        <taxon>Heliantheae alliance</taxon>
        <taxon>Millerieae</taxon>
        <taxon>Smallanthus</taxon>
    </lineage>
</organism>
<keyword evidence="2" id="KW-1185">Reference proteome</keyword>